<evidence type="ECO:0000313" key="6">
    <source>
        <dbReference type="Proteomes" id="UP000019132"/>
    </source>
</evidence>
<dbReference type="PROSITE" id="PS51186">
    <property type="entry name" value="GNAT"/>
    <property type="match status" value="1"/>
</dbReference>
<dbReference type="PANTHER" id="PTHR42919:SF8">
    <property type="entry name" value="N-ALPHA-ACETYLTRANSFERASE 50"/>
    <property type="match status" value="1"/>
</dbReference>
<dbReference type="CDD" id="cd04301">
    <property type="entry name" value="NAT_SF"/>
    <property type="match status" value="1"/>
</dbReference>
<dbReference type="PANTHER" id="PTHR42919">
    <property type="entry name" value="N-ALPHA-ACETYLTRANSFERASE"/>
    <property type="match status" value="1"/>
</dbReference>
<name>K3WB76_GLOUD</name>
<feature type="domain" description="N-acetyltransferase" evidence="4">
    <location>
        <begin position="77"/>
        <end position="227"/>
    </location>
</feature>
<dbReference type="Proteomes" id="UP000019132">
    <property type="component" value="Unassembled WGS sequence"/>
</dbReference>
<dbReference type="InterPro" id="IPR016181">
    <property type="entry name" value="Acyl_CoA_acyltransferase"/>
</dbReference>
<dbReference type="EnsemblProtists" id="PYU1_T002217">
    <property type="protein sequence ID" value="PYU1_T002217"/>
    <property type="gene ID" value="PYU1_G002214"/>
</dbReference>
<keyword evidence="1" id="KW-0808">Transferase</keyword>
<dbReference type="Pfam" id="PF00583">
    <property type="entry name" value="Acetyltransf_1"/>
    <property type="match status" value="1"/>
</dbReference>
<dbReference type="HOGENOM" id="CLU_013985_5_2_1"/>
<keyword evidence="6" id="KW-1185">Reference proteome</keyword>
<dbReference type="VEuPathDB" id="FungiDB:PYU1_G002214"/>
<evidence type="ECO:0000256" key="1">
    <source>
        <dbReference type="ARBA" id="ARBA00022679"/>
    </source>
</evidence>
<reference evidence="5" key="3">
    <citation type="submission" date="2014-11" db="UniProtKB">
        <authorList>
            <consortium name="EnsemblProtists"/>
        </authorList>
    </citation>
    <scope>IDENTIFICATION</scope>
    <source>
        <strain evidence="5">DAOM BR144</strain>
    </source>
</reference>
<keyword evidence="2" id="KW-0012">Acyltransferase</keyword>
<evidence type="ECO:0000259" key="4">
    <source>
        <dbReference type="PROSITE" id="PS51186"/>
    </source>
</evidence>
<dbReference type="InterPro" id="IPR000182">
    <property type="entry name" value="GNAT_dom"/>
</dbReference>
<dbReference type="GO" id="GO:0007064">
    <property type="term" value="P:mitotic sister chromatid cohesion"/>
    <property type="evidence" value="ECO:0007669"/>
    <property type="project" value="TreeGrafter"/>
</dbReference>
<dbReference type="Gene3D" id="3.40.630.30">
    <property type="match status" value="1"/>
</dbReference>
<proteinExistence type="predicted"/>
<reference evidence="6" key="2">
    <citation type="submission" date="2010-04" db="EMBL/GenBank/DDBJ databases">
        <authorList>
            <person name="Buell R."/>
            <person name="Hamilton J."/>
            <person name="Hostetler J."/>
        </authorList>
    </citation>
    <scope>NUCLEOTIDE SEQUENCE [LARGE SCALE GENOMIC DNA]</scope>
    <source>
        <strain evidence="6">DAOM:BR144</strain>
    </source>
</reference>
<evidence type="ECO:0000313" key="5">
    <source>
        <dbReference type="EnsemblProtists" id="PYU1_T002217"/>
    </source>
</evidence>
<reference evidence="6" key="1">
    <citation type="journal article" date="2010" name="Genome Biol.">
        <title>Genome sequence of the necrotrophic plant pathogen Pythium ultimum reveals original pathogenicity mechanisms and effector repertoire.</title>
        <authorList>
            <person name="Levesque C.A."/>
            <person name="Brouwer H."/>
            <person name="Cano L."/>
            <person name="Hamilton J.P."/>
            <person name="Holt C."/>
            <person name="Huitema E."/>
            <person name="Raffaele S."/>
            <person name="Robideau G.P."/>
            <person name="Thines M."/>
            <person name="Win J."/>
            <person name="Zerillo M.M."/>
            <person name="Beakes G.W."/>
            <person name="Boore J.L."/>
            <person name="Busam D."/>
            <person name="Dumas B."/>
            <person name="Ferriera S."/>
            <person name="Fuerstenberg S.I."/>
            <person name="Gachon C.M."/>
            <person name="Gaulin E."/>
            <person name="Govers F."/>
            <person name="Grenville-Briggs L."/>
            <person name="Horner N."/>
            <person name="Hostetler J."/>
            <person name="Jiang R.H."/>
            <person name="Johnson J."/>
            <person name="Krajaejun T."/>
            <person name="Lin H."/>
            <person name="Meijer H.J."/>
            <person name="Moore B."/>
            <person name="Morris P."/>
            <person name="Phuntmart V."/>
            <person name="Puiu D."/>
            <person name="Shetty J."/>
            <person name="Stajich J.E."/>
            <person name="Tripathy S."/>
            <person name="Wawra S."/>
            <person name="van West P."/>
            <person name="Whitty B.R."/>
            <person name="Coutinho P.M."/>
            <person name="Henrissat B."/>
            <person name="Martin F."/>
            <person name="Thomas P.D."/>
            <person name="Tyler B.M."/>
            <person name="De Vries R.P."/>
            <person name="Kamoun S."/>
            <person name="Yandell M."/>
            <person name="Tisserat N."/>
            <person name="Buell C.R."/>
        </authorList>
    </citation>
    <scope>NUCLEOTIDE SEQUENCE</scope>
    <source>
        <strain evidence="6">DAOM:BR144</strain>
    </source>
</reference>
<dbReference type="eggNOG" id="KOG3138">
    <property type="taxonomic scope" value="Eukaryota"/>
</dbReference>
<accession>K3WB76</accession>
<dbReference type="GO" id="GO:0016747">
    <property type="term" value="F:acyltransferase activity, transferring groups other than amino-acyl groups"/>
    <property type="evidence" value="ECO:0007669"/>
    <property type="project" value="InterPro"/>
</dbReference>
<evidence type="ECO:0000256" key="3">
    <source>
        <dbReference type="SAM" id="MobiDB-lite"/>
    </source>
</evidence>
<dbReference type="InParanoid" id="K3WB76"/>
<feature type="region of interest" description="Disordered" evidence="3">
    <location>
        <begin position="1"/>
        <end position="35"/>
    </location>
</feature>
<dbReference type="SUPFAM" id="SSF55729">
    <property type="entry name" value="Acyl-CoA N-acyltransferases (Nat)"/>
    <property type="match status" value="1"/>
</dbReference>
<protein>
    <recommendedName>
        <fullName evidence="4">N-acetyltransferase domain-containing protein</fullName>
    </recommendedName>
</protein>
<feature type="compositionally biased region" description="Basic and acidic residues" evidence="3">
    <location>
        <begin position="1"/>
        <end position="12"/>
    </location>
</feature>
<dbReference type="STRING" id="431595.K3WB76"/>
<organism evidence="5 6">
    <name type="scientific">Globisporangium ultimum (strain ATCC 200006 / CBS 805.95 / DAOM BR144)</name>
    <name type="common">Pythium ultimum</name>
    <dbReference type="NCBI Taxonomy" id="431595"/>
    <lineage>
        <taxon>Eukaryota</taxon>
        <taxon>Sar</taxon>
        <taxon>Stramenopiles</taxon>
        <taxon>Oomycota</taxon>
        <taxon>Peronosporomycetes</taxon>
        <taxon>Pythiales</taxon>
        <taxon>Pythiaceae</taxon>
        <taxon>Globisporangium</taxon>
    </lineage>
</organism>
<evidence type="ECO:0000256" key="2">
    <source>
        <dbReference type="ARBA" id="ARBA00023315"/>
    </source>
</evidence>
<dbReference type="OMA" id="FCYRRAE"/>
<dbReference type="AlphaFoldDB" id="K3WB76"/>
<dbReference type="GO" id="GO:0031415">
    <property type="term" value="C:NatA complex"/>
    <property type="evidence" value="ECO:0007669"/>
    <property type="project" value="TreeGrafter"/>
</dbReference>
<dbReference type="InterPro" id="IPR051556">
    <property type="entry name" value="N-term/lysine_N-AcTrnsfr"/>
</dbReference>
<sequence length="237" mass="26507">MKRHREDERSGDVADVVDARTSSPTRGAVPRASDSAETIQTTAACANENDDDGVALLCLTDNADAVKQVKKLNLGVLPVQCPEFCYRRALRDEFRLSWAATIRTSRTNANSDSERTSKAAIAGGIIAEYEALNKVVHIRTLAVEPRHRRQGIGRRLIRQLIRQTQEQLIEQEAQRVDSIRLHVHVGNDDGIAFYKSVGFNEEARLEDYYRHLEPRACLVLSYALADPKQVDPKAGEE</sequence>